<evidence type="ECO:0000313" key="2">
    <source>
        <dbReference type="Proteomes" id="UP000009011"/>
    </source>
</evidence>
<dbReference type="HOGENOM" id="CLU_3329919_0_0_10"/>
<dbReference type="Proteomes" id="UP000009011">
    <property type="component" value="Chromosome"/>
</dbReference>
<reference evidence="1 2" key="1">
    <citation type="journal article" date="2013" name="PLoS ONE">
        <title>Genomic analysis of Melioribacter roseus, facultatively anaerobic organotrophic bacterium representing a novel deep lineage within Bacteriodetes/Chlorobi group.</title>
        <authorList>
            <person name="Kadnikov V.V."/>
            <person name="Mardanov A.V."/>
            <person name="Podosokorskaya O.A."/>
            <person name="Gavrilov S.N."/>
            <person name="Kublanov I.V."/>
            <person name="Beletsky A.V."/>
            <person name="Bonch-Osmolovskaya E.A."/>
            <person name="Ravin N.V."/>
        </authorList>
    </citation>
    <scope>NUCLEOTIDE SEQUENCE [LARGE SCALE GENOMIC DNA]</scope>
    <source>
        <strain evidence="2">JCM 17771 / P3M-2</strain>
    </source>
</reference>
<organism evidence="1 2">
    <name type="scientific">Melioribacter roseus (strain DSM 23840 / JCM 17771 / VKM B-2668 / P3M-2)</name>
    <dbReference type="NCBI Taxonomy" id="1191523"/>
    <lineage>
        <taxon>Bacteria</taxon>
        <taxon>Pseudomonadati</taxon>
        <taxon>Ignavibacteriota</taxon>
        <taxon>Ignavibacteria</taxon>
        <taxon>Ignavibacteriales</taxon>
        <taxon>Melioribacteraceae</taxon>
        <taxon>Melioribacter</taxon>
    </lineage>
</organism>
<dbReference type="AlphaFoldDB" id="I6Z9U7"/>
<keyword evidence="2" id="KW-1185">Reference proteome</keyword>
<protein>
    <submittedName>
        <fullName evidence="1">Uncharacterized protein</fullName>
    </submittedName>
</protein>
<accession>I6Z9U7</accession>
<dbReference type="KEGG" id="mro:MROS_2670"/>
<dbReference type="EMBL" id="CP003557">
    <property type="protein sequence ID" value="AFN75900.1"/>
    <property type="molecule type" value="Genomic_DNA"/>
</dbReference>
<gene>
    <name evidence="1" type="ordered locus">MROS_2670</name>
</gene>
<sequence length="38" mass="4663">MFTIHPERWHNNPFLWINELISQNAKNIIKRIIVIYAK</sequence>
<proteinExistence type="predicted"/>
<name>I6Z9U7_MELRP</name>
<evidence type="ECO:0000313" key="1">
    <source>
        <dbReference type="EMBL" id="AFN75900.1"/>
    </source>
</evidence>